<dbReference type="Proteomes" id="UP000198379">
    <property type="component" value="Unassembled WGS sequence"/>
</dbReference>
<organism evidence="1 2">
    <name type="scientific">Dokdonia pacifica</name>
    <dbReference type="NCBI Taxonomy" id="1627892"/>
    <lineage>
        <taxon>Bacteria</taxon>
        <taxon>Pseudomonadati</taxon>
        <taxon>Bacteroidota</taxon>
        <taxon>Flavobacteriia</taxon>
        <taxon>Flavobacteriales</taxon>
        <taxon>Flavobacteriaceae</taxon>
        <taxon>Dokdonia</taxon>
    </lineage>
</organism>
<dbReference type="EMBL" id="FZNY01000001">
    <property type="protein sequence ID" value="SNR35596.1"/>
    <property type="molecule type" value="Genomic_DNA"/>
</dbReference>
<keyword evidence="2" id="KW-1185">Reference proteome</keyword>
<reference evidence="1 2" key="1">
    <citation type="submission" date="2017-06" db="EMBL/GenBank/DDBJ databases">
        <authorList>
            <person name="Kim H.J."/>
            <person name="Triplett B.A."/>
        </authorList>
    </citation>
    <scope>NUCLEOTIDE SEQUENCE [LARGE SCALE GENOMIC DNA]</scope>
    <source>
        <strain evidence="1 2">DSM 25597</strain>
    </source>
</reference>
<protein>
    <submittedName>
        <fullName evidence="1">Uncharacterized protein</fullName>
    </submittedName>
</protein>
<sequence>MNLSRQALSELREVLKSQMIPKYYEQLTDQDVKEIGEFVMTVMVASLKIKRSLFGGDQ</sequence>
<accession>A0A238VMY3</accession>
<dbReference type="RefSeq" id="WP_179218049.1">
    <property type="nucleotide sequence ID" value="NZ_BMEP01000002.1"/>
</dbReference>
<dbReference type="AlphaFoldDB" id="A0A238VMY3"/>
<evidence type="ECO:0000313" key="2">
    <source>
        <dbReference type="Proteomes" id="UP000198379"/>
    </source>
</evidence>
<gene>
    <name evidence="1" type="ORF">SAMN06265376_10164</name>
</gene>
<name>A0A238VMY3_9FLAO</name>
<evidence type="ECO:0000313" key="1">
    <source>
        <dbReference type="EMBL" id="SNR35596.1"/>
    </source>
</evidence>
<proteinExistence type="predicted"/>